<evidence type="ECO:0000256" key="1">
    <source>
        <dbReference type="ARBA" id="ARBA00022729"/>
    </source>
</evidence>
<dbReference type="InterPro" id="IPR019674">
    <property type="entry name" value="Lipoprotein_LpqN/LpqT-like"/>
</dbReference>
<evidence type="ECO:0000256" key="2">
    <source>
        <dbReference type="SAM" id="MobiDB-lite"/>
    </source>
</evidence>
<protein>
    <submittedName>
        <fullName evidence="3">Uncharacterized protein</fullName>
    </submittedName>
</protein>
<dbReference type="PROSITE" id="PS51257">
    <property type="entry name" value="PROKAR_LIPOPROTEIN"/>
    <property type="match status" value="1"/>
</dbReference>
<feature type="region of interest" description="Disordered" evidence="2">
    <location>
        <begin position="24"/>
        <end position="51"/>
    </location>
</feature>
<name>A0A7R7RR27_MYCIT</name>
<dbReference type="Gene3D" id="3.40.1000.10">
    <property type="entry name" value="Mog1/PsbP, alpha/beta/alpha sandwich"/>
    <property type="match status" value="1"/>
</dbReference>
<evidence type="ECO:0000313" key="3">
    <source>
        <dbReference type="EMBL" id="BCP01747.1"/>
    </source>
</evidence>
<reference evidence="3 4" key="1">
    <citation type="submission" date="2020-12" db="EMBL/GenBank/DDBJ databases">
        <title>Genome sequence of clinical Mycobacterium intracellulare strains.</title>
        <authorList>
            <person name="Tateishi Y."/>
            <person name="Matsumoto S."/>
            <person name="Fukushima Y."/>
            <person name="Nakajima C."/>
            <person name="Suzuki Y."/>
        </authorList>
    </citation>
    <scope>NUCLEOTIDE SEQUENCE [LARGE SCALE GENOMIC DNA]</scope>
    <source>
        <strain evidence="3 4">M018</strain>
    </source>
</reference>
<feature type="region of interest" description="Disordered" evidence="2">
    <location>
        <begin position="69"/>
        <end position="94"/>
    </location>
</feature>
<keyword evidence="1" id="KW-0732">Signal</keyword>
<feature type="compositionally biased region" description="Low complexity" evidence="2">
    <location>
        <begin position="29"/>
        <end position="51"/>
    </location>
</feature>
<organism evidence="3 4">
    <name type="scientific">Mycobacterium intracellulare</name>
    <dbReference type="NCBI Taxonomy" id="1767"/>
    <lineage>
        <taxon>Bacteria</taxon>
        <taxon>Bacillati</taxon>
        <taxon>Actinomycetota</taxon>
        <taxon>Actinomycetes</taxon>
        <taxon>Mycobacteriales</taxon>
        <taxon>Mycobacteriaceae</taxon>
        <taxon>Mycobacterium</taxon>
        <taxon>Mycobacterium avium complex (MAC)</taxon>
    </lineage>
</organism>
<dbReference type="EMBL" id="AP024255">
    <property type="protein sequence ID" value="BCP01747.1"/>
    <property type="molecule type" value="Genomic_DNA"/>
</dbReference>
<proteinExistence type="predicted"/>
<dbReference type="GeneID" id="77300105"/>
<dbReference type="Proteomes" id="UP000595205">
    <property type="component" value="Chromosome"/>
</dbReference>
<evidence type="ECO:0000313" key="4">
    <source>
        <dbReference type="Proteomes" id="UP000595205"/>
    </source>
</evidence>
<dbReference type="Pfam" id="PF10738">
    <property type="entry name" value="Lpp-LpqN"/>
    <property type="match status" value="1"/>
</dbReference>
<sequence length="226" mass="23227">MKHLPLAIISLALSFALVGCGHDHKSADKTTTSTSASTSTSSGTSSQTSAAPAAKAHYTIADYVKDNNISQTPVHHGDPGPNVDLPVPPGWQLTQDSGTSYGGIVQSQPANPSDPPTIATLFSKLTGNVDPAKVLQYAPGEVQNLPGYQGQGGAGSASTLGGFQAWQLGGTYQKDGNTRVRAQKTVVIPAQGAVYVLLLKADGLQSDQASLIDAAMVIDEKTTITG</sequence>
<dbReference type="AlphaFoldDB" id="A0A7R7RR27"/>
<dbReference type="RefSeq" id="WP_026071189.1">
    <property type="nucleotide sequence ID" value="NZ_AP024244.1"/>
</dbReference>
<gene>
    <name evidence="3" type="primary">lpqN</name>
    <name evidence="3" type="ORF">MINTM018_45160</name>
</gene>
<accession>A0A7R7RR27</accession>